<evidence type="ECO:0000256" key="1">
    <source>
        <dbReference type="SAM" id="MobiDB-lite"/>
    </source>
</evidence>
<proteinExistence type="predicted"/>
<sequence>MSILSTLATQFTQNKITEMANVRKKTVARKAERARVDKIHSSRVVTKKKSVPPTRSQKASSRRDSIMKKVTPHRNLLKALTIKKK</sequence>
<comment type="caution">
    <text evidence="2">The sequence shown here is derived from an EMBL/GenBank/DDBJ whole genome shotgun (WGS) entry which is preliminary data.</text>
</comment>
<organism evidence="2">
    <name type="scientific">marine sediment metagenome</name>
    <dbReference type="NCBI Taxonomy" id="412755"/>
    <lineage>
        <taxon>unclassified sequences</taxon>
        <taxon>metagenomes</taxon>
        <taxon>ecological metagenomes</taxon>
    </lineage>
</organism>
<protein>
    <submittedName>
        <fullName evidence="2">Uncharacterized protein</fullName>
    </submittedName>
</protein>
<dbReference type="EMBL" id="LAZR01042998">
    <property type="protein sequence ID" value="KKL08145.1"/>
    <property type="molecule type" value="Genomic_DNA"/>
</dbReference>
<gene>
    <name evidence="2" type="ORF">LCGC14_2578820</name>
</gene>
<dbReference type="AlphaFoldDB" id="A0A0F9AFE0"/>
<name>A0A0F9AFE0_9ZZZZ</name>
<reference evidence="2" key="1">
    <citation type="journal article" date="2015" name="Nature">
        <title>Complex archaea that bridge the gap between prokaryotes and eukaryotes.</title>
        <authorList>
            <person name="Spang A."/>
            <person name="Saw J.H."/>
            <person name="Jorgensen S.L."/>
            <person name="Zaremba-Niedzwiedzka K."/>
            <person name="Martijn J."/>
            <person name="Lind A.E."/>
            <person name="van Eijk R."/>
            <person name="Schleper C."/>
            <person name="Guy L."/>
            <person name="Ettema T.J."/>
        </authorList>
    </citation>
    <scope>NUCLEOTIDE SEQUENCE</scope>
</reference>
<feature type="region of interest" description="Disordered" evidence="1">
    <location>
        <begin position="43"/>
        <end position="66"/>
    </location>
</feature>
<accession>A0A0F9AFE0</accession>
<evidence type="ECO:0000313" key="2">
    <source>
        <dbReference type="EMBL" id="KKL08145.1"/>
    </source>
</evidence>